<gene>
    <name evidence="1" type="primary">g.7235</name>
    <name evidence="1" type="ORF">TNCT_567541</name>
</gene>
<organism evidence="1 2">
    <name type="scientific">Trichonephila clavata</name>
    <name type="common">Joro spider</name>
    <name type="synonym">Nephila clavata</name>
    <dbReference type="NCBI Taxonomy" id="2740835"/>
    <lineage>
        <taxon>Eukaryota</taxon>
        <taxon>Metazoa</taxon>
        <taxon>Ecdysozoa</taxon>
        <taxon>Arthropoda</taxon>
        <taxon>Chelicerata</taxon>
        <taxon>Arachnida</taxon>
        <taxon>Araneae</taxon>
        <taxon>Araneomorphae</taxon>
        <taxon>Entelegynae</taxon>
        <taxon>Araneoidea</taxon>
        <taxon>Nephilidae</taxon>
        <taxon>Trichonephila</taxon>
    </lineage>
</organism>
<dbReference type="OrthoDB" id="10063284at2759"/>
<keyword evidence="2" id="KW-1185">Reference proteome</keyword>
<dbReference type="AlphaFoldDB" id="A0A8X6LTF0"/>
<evidence type="ECO:0000313" key="1">
    <source>
        <dbReference type="EMBL" id="GFR19299.1"/>
    </source>
</evidence>
<sequence>MLKSLSETRWSAKADVLRAQITSRYEMKKALEDLIEDNTQIPDMQVTAEGFRKTLESFQTTLFTVIWDEILQRVDKTSEILQREELDLLCATKVLQTLSLFLSEKRSNFDDYEARALQLANVPEPNYEKKSEKGNFFQMNKTDPDFKRMSPSERFRAGVFLPFIDNLVAQLNKRRDCYEVLNTRFEIFSNLEEKEKEEVTKQAKYLAQSYPKDIDEELFVQECHHFKMYMKVET</sequence>
<protein>
    <submittedName>
        <fullName evidence="1">Dimer_Tnp_hAT domain-containing protein</fullName>
    </submittedName>
</protein>
<evidence type="ECO:0000313" key="2">
    <source>
        <dbReference type="Proteomes" id="UP000887116"/>
    </source>
</evidence>
<name>A0A8X6LTF0_TRICU</name>
<dbReference type="EMBL" id="BMAO01027731">
    <property type="protein sequence ID" value="GFR19299.1"/>
    <property type="molecule type" value="Genomic_DNA"/>
</dbReference>
<comment type="caution">
    <text evidence="1">The sequence shown here is derived from an EMBL/GenBank/DDBJ whole genome shotgun (WGS) entry which is preliminary data.</text>
</comment>
<proteinExistence type="predicted"/>
<dbReference type="Proteomes" id="UP000887116">
    <property type="component" value="Unassembled WGS sequence"/>
</dbReference>
<accession>A0A8X6LTF0</accession>
<reference evidence="1" key="1">
    <citation type="submission" date="2020-07" db="EMBL/GenBank/DDBJ databases">
        <title>Multicomponent nature underlies the extraordinary mechanical properties of spider dragline silk.</title>
        <authorList>
            <person name="Kono N."/>
            <person name="Nakamura H."/>
            <person name="Mori M."/>
            <person name="Yoshida Y."/>
            <person name="Ohtoshi R."/>
            <person name="Malay A.D."/>
            <person name="Moran D.A.P."/>
            <person name="Tomita M."/>
            <person name="Numata K."/>
            <person name="Arakawa K."/>
        </authorList>
    </citation>
    <scope>NUCLEOTIDE SEQUENCE</scope>
</reference>